<feature type="transmembrane region" description="Helical" evidence="1">
    <location>
        <begin position="209"/>
        <end position="229"/>
    </location>
</feature>
<keyword evidence="3" id="KW-1185">Reference proteome</keyword>
<feature type="transmembrane region" description="Helical" evidence="1">
    <location>
        <begin position="177"/>
        <end position="203"/>
    </location>
</feature>
<proteinExistence type="predicted"/>
<organism evidence="2 3">
    <name type="scientific">Azotobacter bryophylli</name>
    <dbReference type="NCBI Taxonomy" id="1986537"/>
    <lineage>
        <taxon>Bacteria</taxon>
        <taxon>Pseudomonadati</taxon>
        <taxon>Pseudomonadota</taxon>
        <taxon>Gammaproteobacteria</taxon>
        <taxon>Pseudomonadales</taxon>
        <taxon>Pseudomonadaceae</taxon>
        <taxon>Azotobacter</taxon>
    </lineage>
</organism>
<feature type="transmembrane region" description="Helical" evidence="1">
    <location>
        <begin position="330"/>
        <end position="349"/>
    </location>
</feature>
<accession>A0ABV7AWA3</accession>
<keyword evidence="1" id="KW-1133">Transmembrane helix</keyword>
<evidence type="ECO:0008006" key="4">
    <source>
        <dbReference type="Google" id="ProtNLM"/>
    </source>
</evidence>
<comment type="caution">
    <text evidence="2">The sequence shown here is derived from an EMBL/GenBank/DDBJ whole genome shotgun (WGS) entry which is preliminary data.</text>
</comment>
<evidence type="ECO:0000313" key="3">
    <source>
        <dbReference type="Proteomes" id="UP001595457"/>
    </source>
</evidence>
<name>A0ABV7AWA3_9GAMM</name>
<keyword evidence="1" id="KW-0472">Membrane</keyword>
<feature type="transmembrane region" description="Helical" evidence="1">
    <location>
        <begin position="12"/>
        <end position="36"/>
    </location>
</feature>
<reference evidence="3" key="1">
    <citation type="journal article" date="2019" name="Int. J. Syst. Evol. Microbiol.">
        <title>The Global Catalogue of Microorganisms (GCM) 10K type strain sequencing project: providing services to taxonomists for standard genome sequencing and annotation.</title>
        <authorList>
            <consortium name="The Broad Institute Genomics Platform"/>
            <consortium name="The Broad Institute Genome Sequencing Center for Infectious Disease"/>
            <person name="Wu L."/>
            <person name="Ma J."/>
        </authorList>
    </citation>
    <scope>NUCLEOTIDE SEQUENCE [LARGE SCALE GENOMIC DNA]</scope>
    <source>
        <strain evidence="3">KCTC 62195</strain>
    </source>
</reference>
<keyword evidence="1" id="KW-0812">Transmembrane</keyword>
<feature type="transmembrane region" description="Helical" evidence="1">
    <location>
        <begin position="307"/>
        <end position="323"/>
    </location>
</feature>
<gene>
    <name evidence="2" type="ORF">ACFOJE_14105</name>
</gene>
<dbReference type="RefSeq" id="WP_377815025.1">
    <property type="nucleotide sequence ID" value="NZ_JBHRSJ010000029.1"/>
</dbReference>
<dbReference type="EMBL" id="JBHRSJ010000029">
    <property type="protein sequence ID" value="MFC2973338.1"/>
    <property type="molecule type" value="Genomic_DNA"/>
</dbReference>
<evidence type="ECO:0000256" key="1">
    <source>
        <dbReference type="SAM" id="Phobius"/>
    </source>
</evidence>
<evidence type="ECO:0000313" key="2">
    <source>
        <dbReference type="EMBL" id="MFC2973338.1"/>
    </source>
</evidence>
<feature type="transmembrane region" description="Helical" evidence="1">
    <location>
        <begin position="264"/>
        <end position="279"/>
    </location>
</feature>
<protein>
    <recommendedName>
        <fullName evidence="4">Glycosyltransferase RgtA/B/C/D-like domain-containing protein</fullName>
    </recommendedName>
</protein>
<feature type="transmembrane region" description="Helical" evidence="1">
    <location>
        <begin position="284"/>
        <end position="301"/>
    </location>
</feature>
<feature type="transmembrane region" description="Helical" evidence="1">
    <location>
        <begin position="97"/>
        <end position="118"/>
    </location>
</feature>
<feature type="transmembrane region" description="Helical" evidence="1">
    <location>
        <begin position="125"/>
        <end position="143"/>
    </location>
</feature>
<sequence>MNQAIRSALGRVRASAPVVVFLFLIPVAALFASMLLSNGGELVYTLDDPYIHIKLAKNIFAGHYGINADEYSAPSSSILWPFLLAPFAALGDAAVEYAPLLLNLAFAFGTLLILDDLLRDVGHRWRIVILGGCLLATNFYGLIFSGMEHSLQILLVALIARGVIGREFQGRAPAFSLYLALLVLPLVRYEGLAVSVPTLAYLVLKGEGAKPVVVGALLALAVALFSLFLRHLGLGYLPSSVLLKLDTHGVSSVVFNAVEQFKKYGWLVLAVLLLCAYLHRRRALVLLLLSATFLHLFFGRMGGRYEIYWLTFVGIFFVYVAVSRLDGRRAAVAFGLLPVAFAGLVYATLSTPFASAAIHNQQYATADIVRRLDEPVAVNDLGLVSLRSQRYVLDLWGLGSLEALRLRQSGAGAEWIGRLMAAKGVRYAFVYDAWFPQRPADWIKVAELRLTIPRVSAASDTVALYATDAAAAGKLQGVLQRYRQDNPERKFRIHWY</sequence>
<dbReference type="Proteomes" id="UP001595457">
    <property type="component" value="Unassembled WGS sequence"/>
</dbReference>